<dbReference type="STRING" id="1798228.SAMN05216574_103105"/>
<dbReference type="PANTHER" id="PTHR45772:SF9">
    <property type="entry name" value="CONSERVED COMPONENT OF ABC TRANSPORTER FOR NATURAL AMINO ACIDS"/>
    <property type="match status" value="1"/>
</dbReference>
<dbReference type="RefSeq" id="WP_092195670.1">
    <property type="nucleotide sequence ID" value="NZ_FOND01000003.1"/>
</dbReference>
<keyword evidence="3 5" id="KW-0067">ATP-binding</keyword>
<dbReference type="AlphaFoldDB" id="A0A1I1ZMT4"/>
<dbReference type="InterPro" id="IPR003593">
    <property type="entry name" value="AAA+_ATPase"/>
</dbReference>
<evidence type="ECO:0000313" key="6">
    <source>
        <dbReference type="Proteomes" id="UP000198589"/>
    </source>
</evidence>
<dbReference type="GO" id="GO:0005886">
    <property type="term" value="C:plasma membrane"/>
    <property type="evidence" value="ECO:0007669"/>
    <property type="project" value="TreeGrafter"/>
</dbReference>
<feature type="domain" description="ABC transporter" evidence="4">
    <location>
        <begin position="6"/>
        <end position="241"/>
    </location>
</feature>
<organism evidence="5 6">
    <name type="scientific">Blastococcus tunisiensis</name>
    <dbReference type="NCBI Taxonomy" id="1798228"/>
    <lineage>
        <taxon>Bacteria</taxon>
        <taxon>Bacillati</taxon>
        <taxon>Actinomycetota</taxon>
        <taxon>Actinomycetes</taxon>
        <taxon>Geodermatophilales</taxon>
        <taxon>Geodermatophilaceae</taxon>
        <taxon>Blastococcus</taxon>
    </lineage>
</organism>
<name>A0A1I1ZMT4_9ACTN</name>
<dbReference type="Proteomes" id="UP000198589">
    <property type="component" value="Unassembled WGS sequence"/>
</dbReference>
<keyword evidence="6" id="KW-1185">Reference proteome</keyword>
<evidence type="ECO:0000256" key="1">
    <source>
        <dbReference type="ARBA" id="ARBA00022448"/>
    </source>
</evidence>
<dbReference type="GO" id="GO:0016887">
    <property type="term" value="F:ATP hydrolysis activity"/>
    <property type="evidence" value="ECO:0007669"/>
    <property type="project" value="InterPro"/>
</dbReference>
<accession>A0A1I1ZMT4</accession>
<sequence length="245" mass="26505">MTSPMLELTGVKKSFGGNHVIPGLDLTLKAHEVTALIGPNGAGKTTIFNLITGFLKPDEGTVVYKGQGLTGLTPENVFRKGMVRTFQEVRVFGGITVLENVLVGREHGFGSWRKTKENKQAAMETLALVGLDGKAHTEARDLSYAEQKFLSLARVLGSDAELLLLDEPTSGLDGRSLDVVTGLIPRLKEMNRTVLIIEHNLDVVRSIAERIVFLESGRVIATGTGDELFARQDLADIYFGGGTVQ</sequence>
<dbReference type="Pfam" id="PF00005">
    <property type="entry name" value="ABC_tran"/>
    <property type="match status" value="1"/>
</dbReference>
<dbReference type="GO" id="GO:0005524">
    <property type="term" value="F:ATP binding"/>
    <property type="evidence" value="ECO:0007669"/>
    <property type="project" value="UniProtKB-KW"/>
</dbReference>
<dbReference type="SMART" id="SM00382">
    <property type="entry name" value="AAA"/>
    <property type="match status" value="1"/>
</dbReference>
<dbReference type="InterPro" id="IPR003439">
    <property type="entry name" value="ABC_transporter-like_ATP-bd"/>
</dbReference>
<protein>
    <submittedName>
        <fullName evidence="5">Amino acid/amide ABC transporter ATP-binding protein 1, HAAT family</fullName>
    </submittedName>
</protein>
<dbReference type="SUPFAM" id="SSF52540">
    <property type="entry name" value="P-loop containing nucleoside triphosphate hydrolases"/>
    <property type="match status" value="1"/>
</dbReference>
<dbReference type="EMBL" id="FOND01000003">
    <property type="protein sequence ID" value="SFE33124.1"/>
    <property type="molecule type" value="Genomic_DNA"/>
</dbReference>
<proteinExistence type="predicted"/>
<keyword evidence="1" id="KW-0813">Transport</keyword>
<gene>
    <name evidence="5" type="ORF">SAMN05216574_103105</name>
</gene>
<evidence type="ECO:0000256" key="2">
    <source>
        <dbReference type="ARBA" id="ARBA00022741"/>
    </source>
</evidence>
<dbReference type="OrthoDB" id="8724465at2"/>
<dbReference type="Gene3D" id="3.40.50.300">
    <property type="entry name" value="P-loop containing nucleotide triphosphate hydrolases"/>
    <property type="match status" value="1"/>
</dbReference>
<dbReference type="PANTHER" id="PTHR45772">
    <property type="entry name" value="CONSERVED COMPONENT OF ABC TRANSPORTER FOR NATURAL AMINO ACIDS-RELATED"/>
    <property type="match status" value="1"/>
</dbReference>
<dbReference type="InterPro" id="IPR027417">
    <property type="entry name" value="P-loop_NTPase"/>
</dbReference>
<evidence type="ECO:0000256" key="3">
    <source>
        <dbReference type="ARBA" id="ARBA00022840"/>
    </source>
</evidence>
<dbReference type="CDD" id="cd03219">
    <property type="entry name" value="ABC_Mj1267_LivG_branched"/>
    <property type="match status" value="1"/>
</dbReference>
<dbReference type="PROSITE" id="PS50893">
    <property type="entry name" value="ABC_TRANSPORTER_2"/>
    <property type="match status" value="1"/>
</dbReference>
<evidence type="ECO:0000259" key="4">
    <source>
        <dbReference type="PROSITE" id="PS50893"/>
    </source>
</evidence>
<dbReference type="InterPro" id="IPR051120">
    <property type="entry name" value="ABC_AA/LPS_Transport"/>
</dbReference>
<evidence type="ECO:0000313" key="5">
    <source>
        <dbReference type="EMBL" id="SFE33124.1"/>
    </source>
</evidence>
<keyword evidence="2" id="KW-0547">Nucleotide-binding</keyword>
<reference evidence="6" key="1">
    <citation type="submission" date="2016-10" db="EMBL/GenBank/DDBJ databases">
        <authorList>
            <person name="Varghese N."/>
            <person name="Submissions S."/>
        </authorList>
    </citation>
    <scope>NUCLEOTIDE SEQUENCE [LARGE SCALE GENOMIC DNA]</scope>
    <source>
        <strain evidence="6">DSM 46838</strain>
    </source>
</reference>